<proteinExistence type="predicted"/>
<evidence type="ECO:0000259" key="4">
    <source>
        <dbReference type="Pfam" id="PF01522"/>
    </source>
</evidence>
<reference evidence="5" key="1">
    <citation type="submission" date="2022-04" db="EMBL/GenBank/DDBJ databases">
        <title>Halocatena sp. nov., isolated from a salt lake.</title>
        <authorList>
            <person name="Cui H.-L."/>
        </authorList>
    </citation>
    <scope>NUCLEOTIDE SEQUENCE</scope>
    <source>
        <strain evidence="5">AD-1</strain>
    </source>
</reference>
<feature type="compositionally biased region" description="Low complexity" evidence="3">
    <location>
        <begin position="34"/>
        <end position="54"/>
    </location>
</feature>
<evidence type="ECO:0000256" key="3">
    <source>
        <dbReference type="SAM" id="MobiDB-lite"/>
    </source>
</evidence>
<evidence type="ECO:0000256" key="2">
    <source>
        <dbReference type="ARBA" id="ARBA00022729"/>
    </source>
</evidence>
<dbReference type="Proteomes" id="UP000831768">
    <property type="component" value="Chromosome"/>
</dbReference>
<keyword evidence="6" id="KW-1185">Reference proteome</keyword>
<dbReference type="CDD" id="cd10970">
    <property type="entry name" value="CE4_DAC_u1_6s"/>
    <property type="match status" value="1"/>
</dbReference>
<protein>
    <submittedName>
        <fullName evidence="5">Polysaccharide deacetylase family protein</fullName>
    </submittedName>
</protein>
<keyword evidence="2" id="KW-0732">Signal</keyword>
<dbReference type="GeneID" id="71926855"/>
<sequence length="416" mass="44816">MQRQSTRRTFLTTVGVAGAMSVAGCSSLPGSGGSTSTPPTDTKNTDNGTNDDSGAPGTSVDDFEDISRWEVTNGRLRGTGQDVFQGSQSMVLEPKNGASEPVAKISRAFYPEALNLSSHDLSLAVKVNKPDSIKVRAEIIAPAQSTMLTSTRHIPIELDGWVRFDLGYTGKRGNPVLDSVTKVNVQIGPVDKPFQVLVDDLRKIPKPDTGKVMFQFDDGHVSAYETAYPTLKQNGWSGAVAVAPNAVGGDDRITEADMREMGGDGWDMIGHASELLPDHSSKEQRQILQQTKQYLEVKGFTNGARHFVAPYSRVDTTTLNHINDLFETGYLFGAGPNNAKHPSNSAFISRVQGPSADGTSQIVDMAAEFNQLAVISYHEIGSEGVSVDTFEQIVDHVNSKDVDVVTPSQLIDSDGW</sequence>
<dbReference type="InterPro" id="IPR051398">
    <property type="entry name" value="Polysacch_Deacetylase"/>
</dbReference>
<organism evidence="5 6">
    <name type="scientific">Halocatena salina</name>
    <dbReference type="NCBI Taxonomy" id="2934340"/>
    <lineage>
        <taxon>Archaea</taxon>
        <taxon>Methanobacteriati</taxon>
        <taxon>Methanobacteriota</taxon>
        <taxon>Stenosarchaea group</taxon>
        <taxon>Halobacteria</taxon>
        <taxon>Halobacteriales</taxon>
        <taxon>Natronomonadaceae</taxon>
        <taxon>Halocatena</taxon>
    </lineage>
</organism>
<comment type="subcellular location">
    <subcellularLocation>
        <location evidence="1">Secreted</location>
    </subcellularLocation>
</comment>
<feature type="domain" description="NodB homology" evidence="4">
    <location>
        <begin position="208"/>
        <end position="325"/>
    </location>
</feature>
<evidence type="ECO:0000313" key="5">
    <source>
        <dbReference type="EMBL" id="UPM43302.1"/>
    </source>
</evidence>
<feature type="region of interest" description="Disordered" evidence="3">
    <location>
        <begin position="23"/>
        <end position="65"/>
    </location>
</feature>
<evidence type="ECO:0000313" key="6">
    <source>
        <dbReference type="Proteomes" id="UP000831768"/>
    </source>
</evidence>
<accession>A0A8U0A2K0</accession>
<dbReference type="GO" id="GO:0016810">
    <property type="term" value="F:hydrolase activity, acting on carbon-nitrogen (but not peptide) bonds"/>
    <property type="evidence" value="ECO:0007669"/>
    <property type="project" value="InterPro"/>
</dbReference>
<dbReference type="SUPFAM" id="SSF88713">
    <property type="entry name" value="Glycoside hydrolase/deacetylase"/>
    <property type="match status" value="1"/>
</dbReference>
<dbReference type="Gene3D" id="3.20.20.370">
    <property type="entry name" value="Glycoside hydrolase/deacetylase"/>
    <property type="match status" value="1"/>
</dbReference>
<dbReference type="KEGG" id="haad:MW046_02370"/>
<dbReference type="GO" id="GO:0005975">
    <property type="term" value="P:carbohydrate metabolic process"/>
    <property type="evidence" value="ECO:0007669"/>
    <property type="project" value="InterPro"/>
</dbReference>
<feature type="region of interest" description="Disordered" evidence="3">
    <location>
        <begin position="77"/>
        <end position="97"/>
    </location>
</feature>
<dbReference type="PANTHER" id="PTHR34216:SF3">
    <property type="entry name" value="POLY-BETA-1,6-N-ACETYL-D-GLUCOSAMINE N-DEACETYLASE"/>
    <property type="match status" value="1"/>
</dbReference>
<evidence type="ECO:0000256" key="1">
    <source>
        <dbReference type="ARBA" id="ARBA00004613"/>
    </source>
</evidence>
<dbReference type="PROSITE" id="PS51318">
    <property type="entry name" value="TAT"/>
    <property type="match status" value="1"/>
</dbReference>
<name>A0A8U0A2K0_9EURY</name>
<gene>
    <name evidence="5" type="ORF">MW046_02370</name>
</gene>
<dbReference type="InterPro" id="IPR002509">
    <property type="entry name" value="NODB_dom"/>
</dbReference>
<dbReference type="RefSeq" id="WP_247993969.1">
    <property type="nucleotide sequence ID" value="NZ_CP096019.1"/>
</dbReference>
<dbReference type="InterPro" id="IPR011330">
    <property type="entry name" value="Glyco_hydro/deAcase_b/a-brl"/>
</dbReference>
<dbReference type="InterPro" id="IPR006311">
    <property type="entry name" value="TAT_signal"/>
</dbReference>
<dbReference type="Pfam" id="PF01522">
    <property type="entry name" value="Polysacc_deac_1"/>
    <property type="match status" value="1"/>
</dbReference>
<dbReference type="PROSITE" id="PS51257">
    <property type="entry name" value="PROKAR_LIPOPROTEIN"/>
    <property type="match status" value="1"/>
</dbReference>
<dbReference type="GO" id="GO:0005576">
    <property type="term" value="C:extracellular region"/>
    <property type="evidence" value="ECO:0007669"/>
    <property type="project" value="UniProtKB-SubCell"/>
</dbReference>
<dbReference type="EMBL" id="CP096019">
    <property type="protein sequence ID" value="UPM43302.1"/>
    <property type="molecule type" value="Genomic_DNA"/>
</dbReference>
<dbReference type="AlphaFoldDB" id="A0A8U0A2K0"/>
<dbReference type="PANTHER" id="PTHR34216">
    <property type="match status" value="1"/>
</dbReference>